<dbReference type="Gene3D" id="3.40.50.150">
    <property type="entry name" value="Vaccinia Virus protein VP39"/>
    <property type="match status" value="1"/>
</dbReference>
<feature type="domain" description="Methyltransferase small" evidence="1">
    <location>
        <begin position="33"/>
        <end position="169"/>
    </location>
</feature>
<dbReference type="EMBL" id="FQZL01000011">
    <property type="protein sequence ID" value="SHJ13203.1"/>
    <property type="molecule type" value="Genomic_DNA"/>
</dbReference>
<organism evidence="2 3">
    <name type="scientific">Dethiosulfatibacter aminovorans DSM 17477</name>
    <dbReference type="NCBI Taxonomy" id="1121476"/>
    <lineage>
        <taxon>Bacteria</taxon>
        <taxon>Bacillati</taxon>
        <taxon>Bacillota</taxon>
        <taxon>Tissierellia</taxon>
        <taxon>Dethiosulfatibacter</taxon>
    </lineage>
</organism>
<dbReference type="InterPro" id="IPR050210">
    <property type="entry name" value="tRNA_Adenine-N(6)_MTase"/>
</dbReference>
<gene>
    <name evidence="2" type="ORF">SAMN02745751_01830</name>
</gene>
<dbReference type="CDD" id="cd02440">
    <property type="entry name" value="AdoMet_MTases"/>
    <property type="match status" value="1"/>
</dbReference>
<keyword evidence="2" id="KW-0808">Transferase</keyword>
<dbReference type="GO" id="GO:0003676">
    <property type="term" value="F:nucleic acid binding"/>
    <property type="evidence" value="ECO:0007669"/>
    <property type="project" value="InterPro"/>
</dbReference>
<dbReference type="InterPro" id="IPR007848">
    <property type="entry name" value="Small_mtfrase_dom"/>
</dbReference>
<dbReference type="GO" id="GO:0032259">
    <property type="term" value="P:methylation"/>
    <property type="evidence" value="ECO:0007669"/>
    <property type="project" value="UniProtKB-KW"/>
</dbReference>
<keyword evidence="3" id="KW-1185">Reference proteome</keyword>
<dbReference type="GO" id="GO:0008170">
    <property type="term" value="F:N-methyltransferase activity"/>
    <property type="evidence" value="ECO:0007669"/>
    <property type="project" value="UniProtKB-ARBA"/>
</dbReference>
<sequence length="249" mass="28676">MILNDGEKIEDLQLKGLKIIQNKKWFCFGMDSVLLSDFADLKKKSTVVDLGTGTGIIPLLLWGKKEPEKIYGIEIQDEVAEMAGRSVSMNNLEDRIEILNIDMKDVENHIKSNSIDAVVTNPPYVESNGGIVNPEDKKALSRHEISCSLEDVIRTSSRLLKHHGRFYMVHRPYRMADIIELMRKYKLEPKRMRLVYPRQGTNPNMILIKGVKGGNPEMKIDPPLYVYRDKESYTDEIYEIYGMERKDGR</sequence>
<dbReference type="PANTHER" id="PTHR47739:SF1">
    <property type="entry name" value="TRNA1(VAL) (ADENINE(37)-N6)-METHYLTRANSFERASE"/>
    <property type="match status" value="1"/>
</dbReference>
<accession>A0A1M6GTB4</accession>
<dbReference type="OrthoDB" id="9777257at2"/>
<dbReference type="PROSITE" id="PS00092">
    <property type="entry name" value="N6_MTASE"/>
    <property type="match status" value="1"/>
</dbReference>
<evidence type="ECO:0000313" key="2">
    <source>
        <dbReference type="EMBL" id="SHJ13203.1"/>
    </source>
</evidence>
<reference evidence="2 3" key="1">
    <citation type="submission" date="2016-11" db="EMBL/GenBank/DDBJ databases">
        <authorList>
            <person name="Jaros S."/>
            <person name="Januszkiewicz K."/>
            <person name="Wedrychowicz H."/>
        </authorList>
    </citation>
    <scope>NUCLEOTIDE SEQUENCE [LARGE SCALE GENOMIC DNA]</scope>
    <source>
        <strain evidence="2 3">DSM 17477</strain>
    </source>
</reference>
<dbReference type="AlphaFoldDB" id="A0A1M6GTB4"/>
<dbReference type="Proteomes" id="UP000184052">
    <property type="component" value="Unassembled WGS sequence"/>
</dbReference>
<evidence type="ECO:0000313" key="3">
    <source>
        <dbReference type="Proteomes" id="UP000184052"/>
    </source>
</evidence>
<dbReference type="GO" id="GO:0008757">
    <property type="term" value="F:S-adenosylmethionine-dependent methyltransferase activity"/>
    <property type="evidence" value="ECO:0007669"/>
    <property type="project" value="UniProtKB-ARBA"/>
</dbReference>
<evidence type="ECO:0000259" key="1">
    <source>
        <dbReference type="Pfam" id="PF05175"/>
    </source>
</evidence>
<dbReference type="SUPFAM" id="SSF53335">
    <property type="entry name" value="S-adenosyl-L-methionine-dependent methyltransferases"/>
    <property type="match status" value="1"/>
</dbReference>
<dbReference type="RefSeq" id="WP_073049273.1">
    <property type="nucleotide sequence ID" value="NZ_FQZL01000011.1"/>
</dbReference>
<name>A0A1M6GTB4_9FIRM</name>
<dbReference type="InterPro" id="IPR029063">
    <property type="entry name" value="SAM-dependent_MTases_sf"/>
</dbReference>
<proteinExistence type="predicted"/>
<keyword evidence="2" id="KW-0489">Methyltransferase</keyword>
<dbReference type="PANTHER" id="PTHR47739">
    <property type="entry name" value="TRNA1(VAL) (ADENINE(37)-N6)-METHYLTRANSFERASE"/>
    <property type="match status" value="1"/>
</dbReference>
<dbReference type="Pfam" id="PF05175">
    <property type="entry name" value="MTS"/>
    <property type="match status" value="1"/>
</dbReference>
<dbReference type="InterPro" id="IPR002052">
    <property type="entry name" value="DNA_methylase_N6_adenine_CS"/>
</dbReference>
<protein>
    <submittedName>
        <fullName evidence="2">tRNA1Val (Adenine37-N6)-methyltransferase</fullName>
    </submittedName>
</protein>
<dbReference type="STRING" id="1121476.SAMN02745751_01830"/>